<evidence type="ECO:0000313" key="8">
    <source>
        <dbReference type="EMBL" id="CAF87943.1"/>
    </source>
</evidence>
<dbReference type="OrthoDB" id="10029128at2759"/>
<dbReference type="GO" id="GO:0000981">
    <property type="term" value="F:DNA-binding transcription factor activity, RNA polymerase II-specific"/>
    <property type="evidence" value="ECO:0007669"/>
    <property type="project" value="TreeGrafter"/>
</dbReference>
<reference evidence="8" key="1">
    <citation type="journal article" date="2004" name="Nature">
        <title>Genome duplication in the teleost fish Tetraodon nigroviridis reveals the early vertebrate proto-karyotype.</title>
        <authorList>
            <person name="Jaillon O."/>
            <person name="Aury J.-M."/>
            <person name="Brunet F."/>
            <person name="Petit J.-L."/>
            <person name="Stange-Thomann N."/>
            <person name="Mauceli E."/>
            <person name="Bouneau L."/>
            <person name="Fischer C."/>
            <person name="Ozouf-Costaz C."/>
            <person name="Bernot A."/>
            <person name="Nicaud S."/>
            <person name="Jaffe D."/>
            <person name="Fisher S."/>
            <person name="Lutfalla G."/>
            <person name="Dossat C."/>
            <person name="Segurens B."/>
            <person name="Dasilva C."/>
            <person name="Salanoubat M."/>
            <person name="Levy M."/>
            <person name="Boudet N."/>
            <person name="Castellano S."/>
            <person name="Anthouard V."/>
            <person name="Jubin C."/>
            <person name="Castelli V."/>
            <person name="Katinka M."/>
            <person name="Vacherie B."/>
            <person name="Biemont C."/>
            <person name="Skalli Z."/>
            <person name="Cattolico L."/>
            <person name="Poulain J."/>
            <person name="De Berardinis V."/>
            <person name="Cruaud C."/>
            <person name="Duprat S."/>
            <person name="Brottier P."/>
            <person name="Coutanceau J.-P."/>
            <person name="Gouzy J."/>
            <person name="Parra G."/>
            <person name="Lardier G."/>
            <person name="Chapple C."/>
            <person name="McKernan K.J."/>
            <person name="McEwan P."/>
            <person name="Bosak S."/>
            <person name="Kellis M."/>
            <person name="Volff J.-N."/>
            <person name="Guigo R."/>
            <person name="Zody M.C."/>
            <person name="Mesirov J."/>
            <person name="Lindblad-Toh K."/>
            <person name="Birren B."/>
            <person name="Nusbaum C."/>
            <person name="Kahn D."/>
            <person name="Robinson-Rechavi M."/>
            <person name="Laudet V."/>
            <person name="Schachter V."/>
            <person name="Quetier F."/>
            <person name="Saurin W."/>
            <person name="Scarpelli C."/>
            <person name="Wincker P."/>
            <person name="Lander E.S."/>
            <person name="Weissenbach J."/>
            <person name="Roest Crollius H."/>
        </authorList>
    </citation>
    <scope>NUCLEOTIDE SEQUENCE [LARGE SCALE GENOMIC DNA]</scope>
</reference>
<evidence type="ECO:0000256" key="6">
    <source>
        <dbReference type="SAM" id="MobiDB-lite"/>
    </source>
</evidence>
<evidence type="ECO:0000256" key="2">
    <source>
        <dbReference type="ARBA" id="ARBA00023015"/>
    </source>
</evidence>
<evidence type="ECO:0000256" key="4">
    <source>
        <dbReference type="ARBA" id="ARBA00023163"/>
    </source>
</evidence>
<dbReference type="GO" id="GO:0046983">
    <property type="term" value="F:protein dimerization activity"/>
    <property type="evidence" value="ECO:0007669"/>
    <property type="project" value="InterPro"/>
</dbReference>
<keyword evidence="4" id="KW-0804">Transcription</keyword>
<evidence type="ECO:0000259" key="7">
    <source>
        <dbReference type="PROSITE" id="PS50888"/>
    </source>
</evidence>
<feature type="region of interest" description="Disordered" evidence="6">
    <location>
        <begin position="120"/>
        <end position="147"/>
    </location>
</feature>
<proteinExistence type="predicted"/>
<keyword evidence="5" id="KW-0539">Nucleus</keyword>
<dbReference type="Gene3D" id="4.10.280.10">
    <property type="entry name" value="Helix-loop-helix DNA-binding domain"/>
    <property type="match status" value="1"/>
</dbReference>
<dbReference type="FunFam" id="4.10.280.10:FF:000036">
    <property type="entry name" value="Transcription factor AP-4"/>
    <property type="match status" value="1"/>
</dbReference>
<feature type="domain" description="BHLH" evidence="7">
    <location>
        <begin position="48"/>
        <end position="99"/>
    </location>
</feature>
<dbReference type="GO" id="GO:0000978">
    <property type="term" value="F:RNA polymerase II cis-regulatory region sequence-specific DNA binding"/>
    <property type="evidence" value="ECO:0007669"/>
    <property type="project" value="TreeGrafter"/>
</dbReference>
<evidence type="ECO:0000256" key="5">
    <source>
        <dbReference type="ARBA" id="ARBA00023242"/>
    </source>
</evidence>
<keyword evidence="2" id="KW-0805">Transcription regulation</keyword>
<dbReference type="SMART" id="SM00353">
    <property type="entry name" value="HLH"/>
    <property type="match status" value="1"/>
</dbReference>
<sequence>MEYFMMPTEKISALQQFKKTEKDVIGGLCSLANIPLSPETAQDQERRIRREIANSNERRRMQSINAGFQSLKTLLPHTDGEKLSKAAILQQTAEYIFTLEQEKTQLLAQNNQLKRFIQEFSGSSPKRRRAEEKDEGIGSPDTMEEEKMEELRREILELRQQLDKERSARMQVEDEVRSLDTRLRPEHLKVITQHMEEEQAILQSQTLLRLQQVHAADRQTPSPQVGHTPGLQPLHVKHTHTAEHGDSVCLHPQAPAPPAPTHHPTVIVPAPALTQHSHHHVTVVTASPSVYTSTMSTSRQNLDTIVQAIQHIERTQERRASAEEEQRRAVIVSPAHIATDTACSDTDTDTEGED</sequence>
<organism evidence="8">
    <name type="scientific">Tetraodon nigroviridis</name>
    <name type="common">Spotted green pufferfish</name>
    <name type="synonym">Chelonodon nigroviridis</name>
    <dbReference type="NCBI Taxonomy" id="99883"/>
    <lineage>
        <taxon>Eukaryota</taxon>
        <taxon>Metazoa</taxon>
        <taxon>Chordata</taxon>
        <taxon>Craniata</taxon>
        <taxon>Vertebrata</taxon>
        <taxon>Euteleostomi</taxon>
        <taxon>Actinopterygii</taxon>
        <taxon>Neopterygii</taxon>
        <taxon>Teleostei</taxon>
        <taxon>Neoteleostei</taxon>
        <taxon>Acanthomorphata</taxon>
        <taxon>Eupercaria</taxon>
        <taxon>Tetraodontiformes</taxon>
        <taxon>Tetradontoidea</taxon>
        <taxon>Tetraodontidae</taxon>
        <taxon>Tetraodon</taxon>
    </lineage>
</organism>
<dbReference type="InterPro" id="IPR011598">
    <property type="entry name" value="bHLH_dom"/>
</dbReference>
<dbReference type="AlphaFoldDB" id="Q4TGN9"/>
<protein>
    <submittedName>
        <fullName evidence="8">Chromosome undetermined SCAF3581, whole genome shotgun sequence</fullName>
    </submittedName>
</protein>
<evidence type="ECO:0000256" key="1">
    <source>
        <dbReference type="ARBA" id="ARBA00004123"/>
    </source>
</evidence>
<feature type="non-terminal residue" evidence="8">
    <location>
        <position position="354"/>
    </location>
</feature>
<evidence type="ECO:0000256" key="3">
    <source>
        <dbReference type="ARBA" id="ARBA00023125"/>
    </source>
</evidence>
<dbReference type="PANTHER" id="PTHR15741">
    <property type="entry name" value="BASIC HELIX-LOOP-HELIX ZIP TRANSCRIPTION FACTOR"/>
    <property type="match status" value="1"/>
</dbReference>
<feature type="region of interest" description="Disordered" evidence="6">
    <location>
        <begin position="332"/>
        <end position="354"/>
    </location>
</feature>
<dbReference type="InterPro" id="IPR036638">
    <property type="entry name" value="HLH_DNA-bd_sf"/>
</dbReference>
<dbReference type="Pfam" id="PF00010">
    <property type="entry name" value="HLH"/>
    <property type="match status" value="1"/>
</dbReference>
<dbReference type="PROSITE" id="PS50888">
    <property type="entry name" value="BHLH"/>
    <property type="match status" value="1"/>
</dbReference>
<dbReference type="SUPFAM" id="SSF47459">
    <property type="entry name" value="HLH, helix-loop-helix DNA-binding domain"/>
    <property type="match status" value="1"/>
</dbReference>
<gene>
    <name evidence="8" type="ORF">GSTENG00001007001</name>
</gene>
<dbReference type="KEGG" id="tng:GSTEN00001007G001"/>
<reference evidence="8" key="2">
    <citation type="submission" date="2004-02" db="EMBL/GenBank/DDBJ databases">
        <authorList>
            <consortium name="Genoscope"/>
            <consortium name="Whitehead Institute Centre for Genome Research"/>
        </authorList>
    </citation>
    <scope>NUCLEOTIDE SEQUENCE</scope>
</reference>
<accession>Q4TGN9</accession>
<dbReference type="EMBL" id="CAAE01003581">
    <property type="protein sequence ID" value="CAF87943.1"/>
    <property type="molecule type" value="Genomic_DNA"/>
</dbReference>
<dbReference type="InterPro" id="IPR052207">
    <property type="entry name" value="Max-like/E-box_TFs"/>
</dbReference>
<keyword evidence="3" id="KW-0238">DNA-binding</keyword>
<dbReference type="CDD" id="cd11419">
    <property type="entry name" value="bHLHzip_TFAP4"/>
    <property type="match status" value="1"/>
</dbReference>
<name>Q4TGN9_TETNG</name>
<comment type="subcellular location">
    <subcellularLocation>
        <location evidence="1">Nucleus</location>
    </subcellularLocation>
</comment>
<dbReference type="GO" id="GO:0005634">
    <property type="term" value="C:nucleus"/>
    <property type="evidence" value="ECO:0007669"/>
    <property type="project" value="UniProtKB-SubCell"/>
</dbReference>
<dbReference type="PANTHER" id="PTHR15741:SF27">
    <property type="entry name" value="TRANSCRIPTION FACTOR AP-4"/>
    <property type="match status" value="1"/>
</dbReference>